<reference evidence="1" key="1">
    <citation type="submission" date="2023-01" db="EMBL/GenBank/DDBJ databases">
        <title>Sulfurovum sp. XTW-4 genome assembly.</title>
        <authorList>
            <person name="Wang J."/>
        </authorList>
    </citation>
    <scope>NUCLEOTIDE SEQUENCE</scope>
    <source>
        <strain evidence="1">XTW-4</strain>
    </source>
</reference>
<evidence type="ECO:0000313" key="1">
    <source>
        <dbReference type="EMBL" id="MDM5263637.1"/>
    </source>
</evidence>
<dbReference type="Proteomes" id="UP001169066">
    <property type="component" value="Unassembled WGS sequence"/>
</dbReference>
<gene>
    <name evidence="1" type="ORF">PF327_05440</name>
</gene>
<dbReference type="EMBL" id="JAQIBC010000002">
    <property type="protein sequence ID" value="MDM5263637.1"/>
    <property type="molecule type" value="Genomic_DNA"/>
</dbReference>
<accession>A0ABT7QRB3</accession>
<keyword evidence="2" id="KW-1185">Reference proteome</keyword>
<protein>
    <recommendedName>
        <fullName evidence="3">Cytochrome c domain-containing protein</fullName>
    </recommendedName>
</protein>
<proteinExistence type="predicted"/>
<organism evidence="1 2">
    <name type="scientific">Sulfurovum xiamenensis</name>
    <dbReference type="NCBI Taxonomy" id="3019066"/>
    <lineage>
        <taxon>Bacteria</taxon>
        <taxon>Pseudomonadati</taxon>
        <taxon>Campylobacterota</taxon>
        <taxon>Epsilonproteobacteria</taxon>
        <taxon>Campylobacterales</taxon>
        <taxon>Sulfurovaceae</taxon>
        <taxon>Sulfurovum</taxon>
    </lineage>
</organism>
<evidence type="ECO:0000313" key="2">
    <source>
        <dbReference type="Proteomes" id="UP001169066"/>
    </source>
</evidence>
<evidence type="ECO:0008006" key="3">
    <source>
        <dbReference type="Google" id="ProtNLM"/>
    </source>
</evidence>
<sequence>MVKPIILCFGLVSCVFAQNAYERHCVECHKELPTSLQRMFMRYLLVYSGEENVKAGMKHYLKYPLKEISVMSDLFIDTYGIKEKTKLSDSEIDEALDIYWDKYKVFNKLK</sequence>
<dbReference type="RefSeq" id="WP_289401615.1">
    <property type="nucleotide sequence ID" value="NZ_JAQIBC010000002.1"/>
</dbReference>
<name>A0ABT7QRB3_9BACT</name>
<comment type="caution">
    <text evidence="1">The sequence shown here is derived from an EMBL/GenBank/DDBJ whole genome shotgun (WGS) entry which is preliminary data.</text>
</comment>